<dbReference type="Pfam" id="PF01558">
    <property type="entry name" value="POR"/>
    <property type="match status" value="1"/>
</dbReference>
<name>A0A942V5A9_9FIRM</name>
<dbReference type="Proteomes" id="UP000724672">
    <property type="component" value="Unassembled WGS sequence"/>
</dbReference>
<accession>A0A942V5A9</accession>
<organism evidence="5 6">
    <name type="scientific">Anaeromonas frigoriresistens</name>
    <dbReference type="NCBI Taxonomy" id="2683708"/>
    <lineage>
        <taxon>Bacteria</taxon>
        <taxon>Bacillati</taxon>
        <taxon>Bacillota</taxon>
        <taxon>Tissierellia</taxon>
        <taxon>Tissierellales</taxon>
        <taxon>Thermohalobacteraceae</taxon>
        <taxon>Anaeromonas</taxon>
    </lineage>
</organism>
<proteinExistence type="predicted"/>
<keyword evidence="1" id="KW-0560">Oxidoreductase</keyword>
<sequence length="558" mass="62390">MRYNILIGGSAGQGMDTFSVLLEKILKRKGYYVFSNKDYMSRVRGGHNFIQIRFSTEPVYSYDDELDIIIGFDQNTVNFHSDKLKENGVFLCDENVKWEDNRTITIPMLKIAKEIGHARVFGTVGMGAVLKILGMSDSKVDEVFETKWEKETSESNKEAFKRGYHYVESRFESKEGTAENTILINGNQAIALGAIAGGVSFYSAYPMTPSTSIMTYISSKETEANLVVEQAEDEIAAINMAIGASFTGVRTMTGTSGGGFSLMTEALGLAGITEIPLVVANVQRPGPATGLPTRTEQSDLSFILTASHGEIPRMVLAVKDPEDAFYQTVRALNIADKYQMLVIILNDQYLADATQTVDEFNFDNLSIDRHIATASDIDLENYKRYEVTESGITPRVILGKIEGLTVIADSDEHTEEGHITESSEVRIEQMQKRMKRMDLLREELIEPDYFGDEDPETLLIGWGSMYGGLREATELLQKDGHKVGSLVFGDIYPLPTNLLEQYSKSVKTIVNVEQNYTGQLAKLIRQETGIHCEKNILKYDGRQLYAKEIYSRIKEEVL</sequence>
<feature type="domain" description="Pyruvate:ferredoxin oxidoreductase core" evidence="4">
    <location>
        <begin position="456"/>
        <end position="549"/>
    </location>
</feature>
<dbReference type="InterPro" id="IPR050722">
    <property type="entry name" value="Pyruvate:ferred/Flavod_OxRd"/>
</dbReference>
<dbReference type="GO" id="GO:0016903">
    <property type="term" value="F:oxidoreductase activity, acting on the aldehyde or oxo group of donors"/>
    <property type="evidence" value="ECO:0007669"/>
    <property type="project" value="InterPro"/>
</dbReference>
<dbReference type="InterPro" id="IPR033412">
    <property type="entry name" value="PFOR_II"/>
</dbReference>
<dbReference type="InterPro" id="IPR029061">
    <property type="entry name" value="THDP-binding"/>
</dbReference>
<dbReference type="FunFam" id="3.40.50.970:FF:000022">
    <property type="entry name" value="2-oxoglutarate ferredoxin oxidoreductase alpha subunit"/>
    <property type="match status" value="1"/>
</dbReference>
<dbReference type="PANTHER" id="PTHR32154">
    <property type="entry name" value="PYRUVATE-FLAVODOXIN OXIDOREDUCTASE-RELATED"/>
    <property type="match status" value="1"/>
</dbReference>
<dbReference type="SUPFAM" id="SSF53323">
    <property type="entry name" value="Pyruvate-ferredoxin oxidoreductase, PFOR, domain III"/>
    <property type="match status" value="1"/>
</dbReference>
<dbReference type="Pfam" id="PF01855">
    <property type="entry name" value="POR_N"/>
    <property type="match status" value="1"/>
</dbReference>
<dbReference type="Gene3D" id="3.40.50.920">
    <property type="match status" value="1"/>
</dbReference>
<dbReference type="InterPro" id="IPR019752">
    <property type="entry name" value="Pyrv/ketoisovalerate_OxRed_cat"/>
</dbReference>
<feature type="domain" description="Pyruvate/ketoisovalerate oxidoreductase catalytic" evidence="2">
    <location>
        <begin position="11"/>
        <end position="164"/>
    </location>
</feature>
<dbReference type="InterPro" id="IPR002880">
    <property type="entry name" value="Pyrv_Fd/Flavodoxin_OxRdtase_N"/>
</dbReference>
<evidence type="ECO:0000259" key="2">
    <source>
        <dbReference type="Pfam" id="PF01558"/>
    </source>
</evidence>
<dbReference type="Pfam" id="PF17147">
    <property type="entry name" value="PFOR_II"/>
    <property type="match status" value="1"/>
</dbReference>
<dbReference type="PANTHER" id="PTHR32154:SF20">
    <property type="entry name" value="2-OXOGLUTARATE OXIDOREDUCTASE SUBUNIT KORA"/>
    <property type="match status" value="1"/>
</dbReference>
<dbReference type="AlphaFoldDB" id="A0A942V5A9"/>
<dbReference type="SUPFAM" id="SSF52922">
    <property type="entry name" value="TK C-terminal domain-like"/>
    <property type="match status" value="1"/>
</dbReference>
<evidence type="ECO:0000259" key="3">
    <source>
        <dbReference type="Pfam" id="PF01855"/>
    </source>
</evidence>
<evidence type="ECO:0000313" key="5">
    <source>
        <dbReference type="EMBL" id="MBS4540137.1"/>
    </source>
</evidence>
<dbReference type="CDD" id="cd07034">
    <property type="entry name" value="TPP_PYR_PFOR_IOR-alpha_like"/>
    <property type="match status" value="1"/>
</dbReference>
<evidence type="ECO:0000259" key="4">
    <source>
        <dbReference type="Pfam" id="PF17147"/>
    </source>
</evidence>
<dbReference type="InterPro" id="IPR009014">
    <property type="entry name" value="Transketo_C/PFOR_II"/>
</dbReference>
<dbReference type="FunFam" id="3.40.50.920:FF:000009">
    <property type="entry name" value="2-oxoglutarate ferredoxin oxidoreductase subunit alpha"/>
    <property type="match status" value="1"/>
</dbReference>
<protein>
    <submittedName>
        <fullName evidence="5">2-oxoacid:acceptor oxidoreductase subunit alpha</fullName>
    </submittedName>
</protein>
<gene>
    <name evidence="5" type="ORF">GOQ27_16785</name>
</gene>
<dbReference type="SUPFAM" id="SSF52518">
    <property type="entry name" value="Thiamin diphosphate-binding fold (THDP-binding)"/>
    <property type="match status" value="1"/>
</dbReference>
<evidence type="ECO:0000313" key="6">
    <source>
        <dbReference type="Proteomes" id="UP000724672"/>
    </source>
</evidence>
<dbReference type="RefSeq" id="WP_203368026.1">
    <property type="nucleotide sequence ID" value="NZ_WSFT01000053.1"/>
</dbReference>
<reference evidence="5" key="1">
    <citation type="submission" date="2019-12" db="EMBL/GenBank/DDBJ databases">
        <title>Clostridiaceae gen. nov. sp. nov., isolated from sediment in Xinjiang, China.</title>
        <authorList>
            <person name="Zhang R."/>
        </authorList>
    </citation>
    <scope>NUCLEOTIDE SEQUENCE</scope>
    <source>
        <strain evidence="5">D2Q-11</strain>
    </source>
</reference>
<feature type="domain" description="Pyruvate flavodoxin/ferredoxin oxidoreductase pyrimidine binding" evidence="3">
    <location>
        <begin position="193"/>
        <end position="431"/>
    </location>
</feature>
<dbReference type="InterPro" id="IPR022367">
    <property type="entry name" value="2-oxoacid/accept_OxRdtase_asu"/>
</dbReference>
<dbReference type="Gene3D" id="3.40.50.970">
    <property type="match status" value="1"/>
</dbReference>
<dbReference type="Gene3D" id="3.40.920.10">
    <property type="entry name" value="Pyruvate-ferredoxin oxidoreductase, PFOR, domain III"/>
    <property type="match status" value="1"/>
</dbReference>
<dbReference type="NCBIfam" id="TIGR03710">
    <property type="entry name" value="OAFO_sf"/>
    <property type="match status" value="1"/>
</dbReference>
<keyword evidence="6" id="KW-1185">Reference proteome</keyword>
<comment type="caution">
    <text evidence="5">The sequence shown here is derived from an EMBL/GenBank/DDBJ whole genome shotgun (WGS) entry which is preliminary data.</text>
</comment>
<dbReference type="InterPro" id="IPR002869">
    <property type="entry name" value="Pyrv_flavodox_OxRed_cen"/>
</dbReference>
<dbReference type="EMBL" id="WSFT01000053">
    <property type="protein sequence ID" value="MBS4540137.1"/>
    <property type="molecule type" value="Genomic_DNA"/>
</dbReference>
<evidence type="ECO:0000256" key="1">
    <source>
        <dbReference type="ARBA" id="ARBA00023002"/>
    </source>
</evidence>
<dbReference type="GO" id="GO:0006979">
    <property type="term" value="P:response to oxidative stress"/>
    <property type="evidence" value="ECO:0007669"/>
    <property type="project" value="TreeGrafter"/>
</dbReference>